<dbReference type="EMBL" id="LN515531">
    <property type="protein sequence ID" value="CEA14387.1"/>
    <property type="molecule type" value="Genomic_DNA"/>
</dbReference>
<dbReference type="GO" id="GO:0012505">
    <property type="term" value="C:endomembrane system"/>
    <property type="evidence" value="ECO:0007669"/>
    <property type="project" value="UniProtKB-SubCell"/>
</dbReference>
<dbReference type="InterPro" id="IPR001638">
    <property type="entry name" value="Solute-binding_3/MltF_N"/>
</dbReference>
<evidence type="ECO:0000256" key="5">
    <source>
        <dbReference type="ARBA" id="ARBA00023136"/>
    </source>
</evidence>
<keyword evidence="6" id="KW-0812">Transmembrane</keyword>
<accession>A0A090IAC7</accession>
<keyword evidence="6" id="KW-1133">Transmembrane helix</keyword>
<dbReference type="Gene3D" id="3.40.190.10">
    <property type="entry name" value="Periplasmic binding protein-like II"/>
    <property type="match status" value="2"/>
</dbReference>
<evidence type="ECO:0000256" key="6">
    <source>
        <dbReference type="SAM" id="Phobius"/>
    </source>
</evidence>
<dbReference type="PANTHER" id="PTHR30024">
    <property type="entry name" value="ALIPHATIC SULFONATES-BINDING PROTEIN-RELATED"/>
    <property type="match status" value="1"/>
</dbReference>
<dbReference type="InterPro" id="IPR015168">
    <property type="entry name" value="SsuA/THI5"/>
</dbReference>
<dbReference type="SMART" id="SM00062">
    <property type="entry name" value="PBPb"/>
    <property type="match status" value="1"/>
</dbReference>
<evidence type="ECO:0000259" key="7">
    <source>
        <dbReference type="SMART" id="SM00062"/>
    </source>
</evidence>
<name>A0A090IAC7_METFO</name>
<keyword evidence="5 6" id="KW-0472">Membrane</keyword>
<keyword evidence="3" id="KW-1003">Cell membrane</keyword>
<dbReference type="KEGG" id="mfi:DSM1535_2064"/>
<protein>
    <recommendedName>
        <fullName evidence="7">Solute-binding protein family 3/N-terminal domain-containing protein</fullName>
    </recommendedName>
</protein>
<evidence type="ECO:0000256" key="3">
    <source>
        <dbReference type="ARBA" id="ARBA00022475"/>
    </source>
</evidence>
<reference evidence="8" key="1">
    <citation type="submission" date="2014-08" db="EMBL/GenBank/DDBJ databases">
        <authorList>
            <person name="Wibberg D."/>
        </authorList>
    </citation>
    <scope>NUCLEOTIDE SEQUENCE</scope>
</reference>
<dbReference type="InterPro" id="IPR044527">
    <property type="entry name" value="NrtA/CpmA_ABC-bd_dom"/>
</dbReference>
<dbReference type="RefSeq" id="WP_052660011.1">
    <property type="nucleotide sequence ID" value="NZ_JARVXG010000048.1"/>
</dbReference>
<feature type="transmembrane region" description="Helical" evidence="6">
    <location>
        <begin position="6"/>
        <end position="25"/>
    </location>
</feature>
<dbReference type="PANTHER" id="PTHR30024:SF42">
    <property type="entry name" value="ALIPHATIC SULFONATES-BINDING PROTEIN-RELATED"/>
    <property type="match status" value="1"/>
</dbReference>
<proteinExistence type="predicted"/>
<dbReference type="PATRIC" id="fig|2162.9.peg.2130"/>
<keyword evidence="2" id="KW-0813">Transport</keyword>
<dbReference type="Pfam" id="PF09084">
    <property type="entry name" value="NMT1"/>
    <property type="match status" value="1"/>
</dbReference>
<evidence type="ECO:0000256" key="4">
    <source>
        <dbReference type="ARBA" id="ARBA00022519"/>
    </source>
</evidence>
<gene>
    <name evidence="8" type="ORF">DSM1535_2064</name>
</gene>
<dbReference type="SUPFAM" id="SSF53850">
    <property type="entry name" value="Periplasmic binding protein-like II"/>
    <property type="match status" value="1"/>
</dbReference>
<dbReference type="CDD" id="cd13553">
    <property type="entry name" value="PBP2_NrtA_CpmA_like"/>
    <property type="match status" value="1"/>
</dbReference>
<dbReference type="AlphaFoldDB" id="A0A090IAC7"/>
<evidence type="ECO:0000256" key="2">
    <source>
        <dbReference type="ARBA" id="ARBA00022448"/>
    </source>
</evidence>
<keyword evidence="4" id="KW-0997">Cell inner membrane</keyword>
<feature type="domain" description="Solute-binding protein family 3/N-terminal" evidence="7">
    <location>
        <begin position="32"/>
        <end position="264"/>
    </location>
</feature>
<organism evidence="8">
    <name type="scientific">Methanobacterium formicicum</name>
    <dbReference type="NCBI Taxonomy" id="2162"/>
    <lineage>
        <taxon>Archaea</taxon>
        <taxon>Methanobacteriati</taxon>
        <taxon>Methanobacteriota</taxon>
        <taxon>Methanomada group</taxon>
        <taxon>Methanobacteria</taxon>
        <taxon>Methanobacteriales</taxon>
        <taxon>Methanobacteriaceae</taxon>
        <taxon>Methanobacterium</taxon>
    </lineage>
</organism>
<sequence>MVNKKIVGIAAIIIIIAVIVGAYFVSSSSANTIKQGYVPSTGDALVFIAYEEGFFKDEGLDVQLTQFSSVVDENNALAADKIDVMAGGVGEPLNLISKGQNLSVIGGIMAGDSAVISSPGKVAELQDIQNFKGKTVATVRTSTGDVIWKAALLNAGINESSIKIVEFKTPGDVIQAVKSGKADAGIVWPPFEYTAEQQNLSIVKFSNDYIPNLPCCRATVKTSTLQKNPDKWIKYERALIKAYDFYKNNPDKTVNITAKYVDMDKGVLKTALYNDKLSLSPDPNKKGTLEYWAILNKIGYVNTGNTDLSQYINTTVYKTALDQIVKENPNNANYQTLETEYSQNDA</sequence>
<evidence type="ECO:0000313" key="8">
    <source>
        <dbReference type="EMBL" id="CEA14387.1"/>
    </source>
</evidence>
<evidence type="ECO:0000256" key="1">
    <source>
        <dbReference type="ARBA" id="ARBA00004308"/>
    </source>
</evidence>
<comment type="subcellular location">
    <subcellularLocation>
        <location evidence="1">Endomembrane system</location>
    </subcellularLocation>
</comment>